<evidence type="ECO:0000256" key="3">
    <source>
        <dbReference type="ARBA" id="ARBA00023027"/>
    </source>
</evidence>
<dbReference type="InterPro" id="IPR016161">
    <property type="entry name" value="Ald_DH/histidinol_DH"/>
</dbReference>
<accession>A0A432D347</accession>
<dbReference type="GO" id="GO:0004029">
    <property type="term" value="F:aldehyde dehydrogenase (NAD+) activity"/>
    <property type="evidence" value="ECO:0007669"/>
    <property type="project" value="TreeGrafter"/>
</dbReference>
<dbReference type="PANTHER" id="PTHR43570:SF20">
    <property type="entry name" value="ALDEHYDE DEHYDROGENASE ALDX-RELATED"/>
    <property type="match status" value="1"/>
</dbReference>
<dbReference type="RefSeq" id="WP_126573118.1">
    <property type="nucleotide sequence ID" value="NZ_RXZH01000001.1"/>
</dbReference>
<dbReference type="PANTHER" id="PTHR43570">
    <property type="entry name" value="ALDEHYDE DEHYDROGENASE"/>
    <property type="match status" value="1"/>
</dbReference>
<evidence type="ECO:0000259" key="8">
    <source>
        <dbReference type="Pfam" id="PF00171"/>
    </source>
</evidence>
<dbReference type="Proteomes" id="UP000268973">
    <property type="component" value="Unassembled WGS sequence"/>
</dbReference>
<evidence type="ECO:0000256" key="4">
    <source>
        <dbReference type="PIRNR" id="PIRNR036492"/>
    </source>
</evidence>
<reference evidence="9 10" key="1">
    <citation type="submission" date="2018-12" db="EMBL/GenBank/DDBJ databases">
        <title>Vibrio sp. isolated from China Sea.</title>
        <authorList>
            <person name="Li Y."/>
        </authorList>
    </citation>
    <scope>NUCLEOTIDE SEQUENCE [LARGE SCALE GENOMIC DNA]</scope>
    <source>
        <strain evidence="9 10">BEI207</strain>
    </source>
</reference>
<dbReference type="GO" id="GO:0005737">
    <property type="term" value="C:cytoplasm"/>
    <property type="evidence" value="ECO:0007669"/>
    <property type="project" value="TreeGrafter"/>
</dbReference>
<protein>
    <recommendedName>
        <fullName evidence="4">Aldehyde dehydrogenase</fullName>
    </recommendedName>
</protein>
<evidence type="ECO:0000313" key="10">
    <source>
        <dbReference type="Proteomes" id="UP000268973"/>
    </source>
</evidence>
<dbReference type="CDD" id="cd07133">
    <property type="entry name" value="ALDH_CALDH_CalB"/>
    <property type="match status" value="1"/>
</dbReference>
<organism evidence="9 10">
    <name type="scientific">Vibrio aquaticus</name>
    <dbReference type="NCBI Taxonomy" id="2496559"/>
    <lineage>
        <taxon>Bacteria</taxon>
        <taxon>Pseudomonadati</taxon>
        <taxon>Pseudomonadota</taxon>
        <taxon>Gammaproteobacteria</taxon>
        <taxon>Vibrionales</taxon>
        <taxon>Vibrionaceae</taxon>
        <taxon>Vibrio</taxon>
    </lineage>
</organism>
<sequence length="478" mass="53482">MEKVVDINKWQKEHVKSEQDLLQLFHELKGHYRKDPTPDYSHRLNQLRTLKQSLLSHQSALVTALNDDYGHRSEFDSLICDLLPATGHINYTCRQLKKWMKPSKRHSGLLLMPSSVRVEYQPLGVVGVMVPWNFPIVLSIAPIVTAIAAGNKVMVKLSEHTPNTNKVLSQICAVLPDTVYVIEGEAEVSQYFSALPFDHLIFTGSTTVGRLVAAAAAKNLTPVTLELGGKSPVIVADDVDISRSVDAIMLGKSINAGQICVAPDYVLVPQGKELQFIETYLSRFEQRYVNEGRLDDVTHIVNHAQYKRLKRYLEDAKECGASLHTLEHVEVEGRQLLPYLVTGVTDRMLIMQEEIFGPILPVIGYRHISEVIAFVNARPRPLALYLMSDDRLLQQQVIEQTHSGGVAFNDTLLHVAADDAPFGGIGESGLGHYHGEEGFRTFSKAKTILSTPSWLPRSQLLLGYKHWALKVIARLFLR</sequence>
<name>A0A432D347_9VIBR</name>
<comment type="similarity">
    <text evidence="1 4 7">Belongs to the aldehyde dehydrogenase family.</text>
</comment>
<dbReference type="InterPro" id="IPR029510">
    <property type="entry name" value="Ald_DH_CS_GLU"/>
</dbReference>
<dbReference type="InterPro" id="IPR012394">
    <property type="entry name" value="Aldehyde_DH_NAD(P)"/>
</dbReference>
<evidence type="ECO:0000313" key="9">
    <source>
        <dbReference type="EMBL" id="RTZ18371.1"/>
    </source>
</evidence>
<dbReference type="PROSITE" id="PS00687">
    <property type="entry name" value="ALDEHYDE_DEHYDR_GLU"/>
    <property type="match status" value="1"/>
</dbReference>
<evidence type="ECO:0000256" key="7">
    <source>
        <dbReference type="RuleBase" id="RU003345"/>
    </source>
</evidence>
<dbReference type="GO" id="GO:0006081">
    <property type="term" value="P:aldehyde metabolic process"/>
    <property type="evidence" value="ECO:0007669"/>
    <property type="project" value="InterPro"/>
</dbReference>
<keyword evidence="3" id="KW-0520">NAD</keyword>
<dbReference type="Gene3D" id="3.40.309.10">
    <property type="entry name" value="Aldehyde Dehydrogenase, Chain A, domain 2"/>
    <property type="match status" value="1"/>
</dbReference>
<gene>
    <name evidence="9" type="ORF">EJ063_04900</name>
</gene>
<dbReference type="PIRSF" id="PIRSF036492">
    <property type="entry name" value="ALDH"/>
    <property type="match status" value="1"/>
</dbReference>
<keyword evidence="10" id="KW-1185">Reference proteome</keyword>
<dbReference type="Gene3D" id="3.40.605.10">
    <property type="entry name" value="Aldehyde Dehydrogenase, Chain A, domain 1"/>
    <property type="match status" value="1"/>
</dbReference>
<evidence type="ECO:0000256" key="1">
    <source>
        <dbReference type="ARBA" id="ARBA00009986"/>
    </source>
</evidence>
<evidence type="ECO:0000256" key="5">
    <source>
        <dbReference type="PIRSR" id="PIRSR036492-1"/>
    </source>
</evidence>
<dbReference type="OrthoDB" id="9812625at2"/>
<dbReference type="SUPFAM" id="SSF53720">
    <property type="entry name" value="ALDH-like"/>
    <property type="match status" value="1"/>
</dbReference>
<proteinExistence type="inferred from homology"/>
<keyword evidence="2 4" id="KW-0560">Oxidoreductase</keyword>
<dbReference type="Pfam" id="PF00171">
    <property type="entry name" value="Aldedh"/>
    <property type="match status" value="1"/>
</dbReference>
<feature type="active site" evidence="5">
    <location>
        <position position="260"/>
    </location>
</feature>
<evidence type="ECO:0000256" key="2">
    <source>
        <dbReference type="ARBA" id="ARBA00023002"/>
    </source>
</evidence>
<dbReference type="AlphaFoldDB" id="A0A432D347"/>
<dbReference type="InterPro" id="IPR016163">
    <property type="entry name" value="Ald_DH_C"/>
</dbReference>
<dbReference type="InterPro" id="IPR015590">
    <property type="entry name" value="Aldehyde_DH_dom"/>
</dbReference>
<dbReference type="EMBL" id="RXZH01000001">
    <property type="protein sequence ID" value="RTZ18371.1"/>
    <property type="molecule type" value="Genomic_DNA"/>
</dbReference>
<evidence type="ECO:0000256" key="6">
    <source>
        <dbReference type="PROSITE-ProRule" id="PRU10007"/>
    </source>
</evidence>
<feature type="domain" description="Aldehyde dehydrogenase" evidence="8">
    <location>
        <begin position="41"/>
        <end position="448"/>
    </location>
</feature>
<feature type="active site" evidence="5 6">
    <location>
        <position position="226"/>
    </location>
</feature>
<dbReference type="InterPro" id="IPR016162">
    <property type="entry name" value="Ald_DH_N"/>
</dbReference>
<comment type="caution">
    <text evidence="9">The sequence shown here is derived from an EMBL/GenBank/DDBJ whole genome shotgun (WGS) entry which is preliminary data.</text>
</comment>